<dbReference type="OrthoDB" id="427186at2759"/>
<comment type="catalytic activity">
    <reaction evidence="1 7 8">
        <text>Thiol-dependent hydrolysis of ester, thioester, amide, peptide and isopeptide bonds formed by the C-terminal Gly of ubiquitin (a 76-residue protein attached to proteins as an intracellular targeting signal).</text>
        <dbReference type="EC" id="3.4.19.12"/>
    </reaction>
</comment>
<keyword evidence="5 7" id="KW-0378">Hydrolase</keyword>
<dbReference type="FunFam" id="3.40.532.10:FF:000006">
    <property type="entry name" value="Ubiquitin carboxyl-terminal hydrolase"/>
    <property type="match status" value="1"/>
</dbReference>
<feature type="site" description="Important for enzyme activity" evidence="7">
    <location>
        <position position="192"/>
    </location>
</feature>
<evidence type="ECO:0000256" key="6">
    <source>
        <dbReference type="ARBA" id="ARBA00022807"/>
    </source>
</evidence>
<evidence type="ECO:0000313" key="10">
    <source>
        <dbReference type="EMBL" id="KNC45967.1"/>
    </source>
</evidence>
<organism evidence="10 11">
    <name type="scientific">Thecamonas trahens ATCC 50062</name>
    <dbReference type="NCBI Taxonomy" id="461836"/>
    <lineage>
        <taxon>Eukaryota</taxon>
        <taxon>Apusozoa</taxon>
        <taxon>Apusomonadida</taxon>
        <taxon>Apusomonadidae</taxon>
        <taxon>Thecamonas</taxon>
    </lineage>
</organism>
<keyword evidence="6 7" id="KW-0788">Thiol protease</keyword>
<feature type="site" description="Transition state stabilizer" evidence="7">
    <location>
        <position position="95"/>
    </location>
</feature>
<dbReference type="InterPro" id="IPR038765">
    <property type="entry name" value="Papain-like_cys_pep_sf"/>
</dbReference>
<dbReference type="EC" id="3.4.19.12" evidence="8"/>
<dbReference type="GeneID" id="25559906"/>
<evidence type="ECO:0000259" key="9">
    <source>
        <dbReference type="PROSITE" id="PS52048"/>
    </source>
</evidence>
<keyword evidence="4 7" id="KW-0833">Ubl conjugation pathway</keyword>
<comment type="similarity">
    <text evidence="2 7 8">Belongs to the peptidase C12 family.</text>
</comment>
<evidence type="ECO:0000313" key="11">
    <source>
        <dbReference type="Proteomes" id="UP000054408"/>
    </source>
</evidence>
<proteinExistence type="inferred from homology"/>
<keyword evidence="3 7" id="KW-0645">Protease</keyword>
<feature type="active site" description="Proton donor" evidence="7">
    <location>
        <position position="177"/>
    </location>
</feature>
<dbReference type="EMBL" id="GL349433">
    <property type="protein sequence ID" value="KNC45967.1"/>
    <property type="molecule type" value="Genomic_DNA"/>
</dbReference>
<evidence type="ECO:0000256" key="1">
    <source>
        <dbReference type="ARBA" id="ARBA00000707"/>
    </source>
</evidence>
<evidence type="ECO:0000256" key="2">
    <source>
        <dbReference type="ARBA" id="ARBA00009326"/>
    </source>
</evidence>
<dbReference type="PANTHER" id="PTHR10589:SF17">
    <property type="entry name" value="UBIQUITIN CARBOXYL-TERMINAL HYDROLASE"/>
    <property type="match status" value="1"/>
</dbReference>
<evidence type="ECO:0000256" key="7">
    <source>
        <dbReference type="PROSITE-ProRule" id="PRU01393"/>
    </source>
</evidence>
<dbReference type="Proteomes" id="UP000054408">
    <property type="component" value="Unassembled WGS sequence"/>
</dbReference>
<dbReference type="PRINTS" id="PR00707">
    <property type="entry name" value="UBCTHYDRLASE"/>
</dbReference>
<name>A0A0L0D141_THETB</name>
<feature type="active site" description="Nucleophile" evidence="7">
    <location>
        <position position="103"/>
    </location>
</feature>
<evidence type="ECO:0000256" key="3">
    <source>
        <dbReference type="ARBA" id="ARBA00022670"/>
    </source>
</evidence>
<sequence length="242" mass="25715">MSAATPTDARDRWKAVESNPEVFTNFAANLGVPEGKCMFSDIWGLDDDMLAFLPQPVMAVLLCRPSGLNKVDRPDPESVYGDDGAPADPPFYMTQIDELGNACGTIAMVHALANTVSALDLADDSILRGFLDSVAEATPLVRGETFAANERIRSLHNGTASQGQSAQPESEASIAAHFICFAFHDGILYELDGRKPGPIPLARCSADGVAAAAAAAIKTYFMAPNPDEYNFSMVAYSLVPPA</sequence>
<dbReference type="Gene3D" id="3.40.532.10">
    <property type="entry name" value="Peptidase C12, ubiquitin carboxyl-terminal hydrolase"/>
    <property type="match status" value="1"/>
</dbReference>
<dbReference type="GO" id="GO:0016579">
    <property type="term" value="P:protein deubiquitination"/>
    <property type="evidence" value="ECO:0007669"/>
    <property type="project" value="TreeGrafter"/>
</dbReference>
<dbReference type="Pfam" id="PF01088">
    <property type="entry name" value="Peptidase_C12"/>
    <property type="match status" value="1"/>
</dbReference>
<evidence type="ECO:0000256" key="4">
    <source>
        <dbReference type="ARBA" id="ARBA00022786"/>
    </source>
</evidence>
<gene>
    <name evidence="10" type="ORF">AMSG_00082</name>
</gene>
<dbReference type="OMA" id="CISNGEA"/>
<dbReference type="AlphaFoldDB" id="A0A0L0D141"/>
<dbReference type="InterPro" id="IPR036959">
    <property type="entry name" value="Peptidase_C12_UCH_sf"/>
</dbReference>
<protein>
    <recommendedName>
        <fullName evidence="8">Ubiquitin carboxyl-terminal hydrolase</fullName>
        <ecNumber evidence="8">3.4.19.12</ecNumber>
    </recommendedName>
</protein>
<dbReference type="GO" id="GO:0005737">
    <property type="term" value="C:cytoplasm"/>
    <property type="evidence" value="ECO:0007669"/>
    <property type="project" value="TreeGrafter"/>
</dbReference>
<dbReference type="GO" id="GO:0006511">
    <property type="term" value="P:ubiquitin-dependent protein catabolic process"/>
    <property type="evidence" value="ECO:0007669"/>
    <property type="project" value="UniProtKB-UniRule"/>
</dbReference>
<dbReference type="PROSITE" id="PS52048">
    <property type="entry name" value="UCH_DOMAIN"/>
    <property type="match status" value="1"/>
</dbReference>
<dbReference type="InterPro" id="IPR001578">
    <property type="entry name" value="Peptidase_C12_UCH"/>
</dbReference>
<evidence type="ECO:0000256" key="8">
    <source>
        <dbReference type="RuleBase" id="RU361215"/>
    </source>
</evidence>
<feature type="domain" description="UCH catalytic" evidence="9">
    <location>
        <begin position="12"/>
        <end position="240"/>
    </location>
</feature>
<dbReference type="RefSeq" id="XP_013762948.1">
    <property type="nucleotide sequence ID" value="XM_013907494.1"/>
</dbReference>
<reference evidence="10 11" key="1">
    <citation type="submission" date="2010-05" db="EMBL/GenBank/DDBJ databases">
        <title>The Genome Sequence of Thecamonas trahens ATCC 50062.</title>
        <authorList>
            <consortium name="The Broad Institute Genome Sequencing Platform"/>
            <person name="Russ C."/>
            <person name="Cuomo C."/>
            <person name="Shea T."/>
            <person name="Young S.K."/>
            <person name="Zeng Q."/>
            <person name="Koehrsen M."/>
            <person name="Haas B."/>
            <person name="Borodovsky M."/>
            <person name="Guigo R."/>
            <person name="Alvarado L."/>
            <person name="Berlin A."/>
            <person name="Bochicchio J."/>
            <person name="Borenstein D."/>
            <person name="Chapman S."/>
            <person name="Chen Z."/>
            <person name="Freedman E."/>
            <person name="Gellesch M."/>
            <person name="Goldberg J."/>
            <person name="Griggs A."/>
            <person name="Gujja S."/>
            <person name="Heilman E."/>
            <person name="Heiman D."/>
            <person name="Hepburn T."/>
            <person name="Howarth C."/>
            <person name="Jen D."/>
            <person name="Larson L."/>
            <person name="Mehta T."/>
            <person name="Park D."/>
            <person name="Pearson M."/>
            <person name="Roberts A."/>
            <person name="Saif S."/>
            <person name="Shenoy N."/>
            <person name="Sisk P."/>
            <person name="Stolte C."/>
            <person name="Sykes S."/>
            <person name="Thomson T."/>
            <person name="Walk T."/>
            <person name="White J."/>
            <person name="Yandava C."/>
            <person name="Burger G."/>
            <person name="Gray M.W."/>
            <person name="Holland P.W.H."/>
            <person name="King N."/>
            <person name="Lang F.B.F."/>
            <person name="Roger A.J."/>
            <person name="Ruiz-Trillo I."/>
            <person name="Lander E."/>
            <person name="Nusbaum C."/>
        </authorList>
    </citation>
    <scope>NUCLEOTIDE SEQUENCE [LARGE SCALE GENOMIC DNA]</scope>
    <source>
        <strain evidence="10 11">ATCC 50062</strain>
    </source>
</reference>
<dbReference type="STRING" id="461836.A0A0L0D141"/>
<dbReference type="PANTHER" id="PTHR10589">
    <property type="entry name" value="UBIQUITIN CARBOXYL-TERMINAL HYDROLASE"/>
    <property type="match status" value="1"/>
</dbReference>
<dbReference type="eggNOG" id="KOG1415">
    <property type="taxonomic scope" value="Eukaryota"/>
</dbReference>
<evidence type="ECO:0000256" key="5">
    <source>
        <dbReference type="ARBA" id="ARBA00022801"/>
    </source>
</evidence>
<accession>A0A0L0D141</accession>
<keyword evidence="11" id="KW-1185">Reference proteome</keyword>
<dbReference type="GO" id="GO:0004843">
    <property type="term" value="F:cysteine-type deubiquitinase activity"/>
    <property type="evidence" value="ECO:0007669"/>
    <property type="project" value="UniProtKB-UniRule"/>
</dbReference>
<dbReference type="SUPFAM" id="SSF54001">
    <property type="entry name" value="Cysteine proteinases"/>
    <property type="match status" value="1"/>
</dbReference>